<proteinExistence type="predicted"/>
<dbReference type="AlphaFoldDB" id="A0AAD9A708"/>
<gene>
    <name evidence="2" type="ORF">CCHR01_14683</name>
</gene>
<protein>
    <submittedName>
        <fullName evidence="2">Uncharacterized protein</fullName>
    </submittedName>
</protein>
<dbReference type="Proteomes" id="UP001243330">
    <property type="component" value="Unassembled WGS sequence"/>
</dbReference>
<dbReference type="EMBL" id="JAQOWY010000400">
    <property type="protein sequence ID" value="KAK1842676.1"/>
    <property type="molecule type" value="Genomic_DNA"/>
</dbReference>
<comment type="caution">
    <text evidence="2">The sequence shown here is derived from an EMBL/GenBank/DDBJ whole genome shotgun (WGS) entry which is preliminary data.</text>
</comment>
<keyword evidence="1" id="KW-1133">Transmembrane helix</keyword>
<name>A0AAD9A708_9PEZI</name>
<keyword evidence="1" id="KW-0812">Transmembrane</keyword>
<keyword evidence="3" id="KW-1185">Reference proteome</keyword>
<evidence type="ECO:0000313" key="3">
    <source>
        <dbReference type="Proteomes" id="UP001243330"/>
    </source>
</evidence>
<evidence type="ECO:0000256" key="1">
    <source>
        <dbReference type="SAM" id="Phobius"/>
    </source>
</evidence>
<accession>A0AAD9A708</accession>
<sequence>MSERDIITSRVGVMHDDWDSDLDGPKGYADAPREKWSLQDDYAGSPNALDSPSQWAEQLEASLNTISSLRDARRAVVPSSSWRMVQGSNLFTFEAETRSAVREERRRMPHHQRIGDNMLFTGLLCLLGFGIVSAVLCGEGANRLESVDLSPNAKAAG</sequence>
<keyword evidence="1" id="KW-0472">Membrane</keyword>
<organism evidence="2 3">
    <name type="scientific">Colletotrichum chrysophilum</name>
    <dbReference type="NCBI Taxonomy" id="1836956"/>
    <lineage>
        <taxon>Eukaryota</taxon>
        <taxon>Fungi</taxon>
        <taxon>Dikarya</taxon>
        <taxon>Ascomycota</taxon>
        <taxon>Pezizomycotina</taxon>
        <taxon>Sordariomycetes</taxon>
        <taxon>Hypocreomycetidae</taxon>
        <taxon>Glomerellales</taxon>
        <taxon>Glomerellaceae</taxon>
        <taxon>Colletotrichum</taxon>
        <taxon>Colletotrichum gloeosporioides species complex</taxon>
    </lineage>
</organism>
<reference evidence="2" key="1">
    <citation type="submission" date="2023-01" db="EMBL/GenBank/DDBJ databases">
        <title>Colletotrichum chrysophilum M932 genome sequence.</title>
        <authorList>
            <person name="Baroncelli R."/>
        </authorList>
    </citation>
    <scope>NUCLEOTIDE SEQUENCE</scope>
    <source>
        <strain evidence="2">M932</strain>
    </source>
</reference>
<feature type="transmembrane region" description="Helical" evidence="1">
    <location>
        <begin position="114"/>
        <end position="136"/>
    </location>
</feature>
<evidence type="ECO:0000313" key="2">
    <source>
        <dbReference type="EMBL" id="KAK1842676.1"/>
    </source>
</evidence>